<gene>
    <name evidence="1" type="ORF">DFP72DRAFT_853279</name>
</gene>
<protein>
    <submittedName>
        <fullName evidence="1">Uncharacterized protein</fullName>
    </submittedName>
</protein>
<reference evidence="1 2" key="1">
    <citation type="submission" date="2020-07" db="EMBL/GenBank/DDBJ databases">
        <title>Comparative genomics of pyrophilous fungi reveals a link between fire events and developmental genes.</title>
        <authorList>
            <consortium name="DOE Joint Genome Institute"/>
            <person name="Steindorff A.S."/>
            <person name="Carver A."/>
            <person name="Calhoun S."/>
            <person name="Stillman K."/>
            <person name="Liu H."/>
            <person name="Lipzen A."/>
            <person name="Pangilinan J."/>
            <person name="Labutti K."/>
            <person name="Bruns T.D."/>
            <person name="Grigoriev I.V."/>
        </authorList>
    </citation>
    <scope>NUCLEOTIDE SEQUENCE [LARGE SCALE GENOMIC DNA]</scope>
    <source>
        <strain evidence="1 2">CBS 144469</strain>
    </source>
</reference>
<keyword evidence="2" id="KW-1185">Reference proteome</keyword>
<dbReference type="Proteomes" id="UP000521943">
    <property type="component" value="Unassembled WGS sequence"/>
</dbReference>
<accession>A0A8H6HKD2</accession>
<comment type="caution">
    <text evidence="1">The sequence shown here is derived from an EMBL/GenBank/DDBJ whole genome shotgun (WGS) entry which is preliminary data.</text>
</comment>
<dbReference type="AlphaFoldDB" id="A0A8H6HKD2"/>
<evidence type="ECO:0000313" key="2">
    <source>
        <dbReference type="Proteomes" id="UP000521943"/>
    </source>
</evidence>
<name>A0A8H6HKD2_9AGAR</name>
<evidence type="ECO:0000313" key="1">
    <source>
        <dbReference type="EMBL" id="KAF6748633.1"/>
    </source>
</evidence>
<sequence>MLHIKCFEVAQQVIFPFRVLAPLTVSMSMRRRHQVHSSGSFIEVGRYMGDTWGTRYNTWGTLVVGETWGTRYWRDMGDVLLASFAAPRLLERQTHLFDLTQSLDKRRTALCERILHIPPQAPTSSPHALQSVHRRRRLRRQRDGFLGCVWLDGEVAEGEDKEVVGVGEDMSWEQRGDYDAGLIRSRAYLASAPVTVLDDRWLPGGSPSSFPVLPSLPHPRFSVYTVGLDVPTDTYKWCNDNTMVTEEYDSNMIQPGRKQEETRVAGLVVYIDRHFNGHILEAWRFFTSYHRHLQFFSMDRATPQREVLARRLLANASSGEVPHLRALAHAYPHHYSDLRPVETVIPFLRIPPAAYPALCTRPSNKVDLRPVLQALVSIEVIQHAGHAVTSDSNATSCGGLSGILERDWPYIILWITYTLEYSEFTMPPESLHIPMLIVAQFLTEFTQTPFSPTIMGNSSTTIDLAFRVWCGEFNKRGPLGKATPAMLEFFSNCLDNGASSEAVLHDHFQDLNQAESFFKSCTMHFSDLADDSTAAGASRILQIQETYAHMMESLARSMSGNAVWKWSIKKGTGPVLRGPLSAERWKLAQVASLIAMAEDVENGIVRKIVQLIRAASSLIVGTYLQTLSAYLPYPLVSRAVAQSLEDYFHDTGATPLPSEPSWLRFWSTLKITAHSSAAQSAFYTYACDNINSVLNGVTPNSLMVRLLAGTFFHLGGHVGVAKPFFTALMNARGRIGKRFTGMNVRALQICYEVLNNPFAPITVRRENKQWFPWGSEGNLGAVLVHYFNLMYLRESEEAMWAQGMLSHSSIGFQDLLRTPRVSARTSMLLILQGGIDPTHLLDLARCFRTLLGARTYD</sequence>
<dbReference type="EMBL" id="JACGCI010000069">
    <property type="protein sequence ID" value="KAF6748633.1"/>
    <property type="molecule type" value="Genomic_DNA"/>
</dbReference>
<proteinExistence type="predicted"/>
<organism evidence="1 2">
    <name type="scientific">Ephemerocybe angulata</name>
    <dbReference type="NCBI Taxonomy" id="980116"/>
    <lineage>
        <taxon>Eukaryota</taxon>
        <taxon>Fungi</taxon>
        <taxon>Dikarya</taxon>
        <taxon>Basidiomycota</taxon>
        <taxon>Agaricomycotina</taxon>
        <taxon>Agaricomycetes</taxon>
        <taxon>Agaricomycetidae</taxon>
        <taxon>Agaricales</taxon>
        <taxon>Agaricineae</taxon>
        <taxon>Psathyrellaceae</taxon>
        <taxon>Ephemerocybe</taxon>
    </lineage>
</organism>